<evidence type="ECO:0000256" key="7">
    <source>
        <dbReference type="ARBA" id="ARBA00023136"/>
    </source>
</evidence>
<evidence type="ECO:0000256" key="6">
    <source>
        <dbReference type="ARBA" id="ARBA00022989"/>
    </source>
</evidence>
<dbReference type="OrthoDB" id="9775035at2"/>
<protein>
    <submittedName>
        <fullName evidence="10">Glycosyltransferase family 39 protein</fullName>
    </submittedName>
</protein>
<name>A0A506UCD9_9HYPH</name>
<dbReference type="GO" id="GO:0000030">
    <property type="term" value="F:mannosyltransferase activity"/>
    <property type="evidence" value="ECO:0007669"/>
    <property type="project" value="InterPro"/>
</dbReference>
<evidence type="ECO:0000313" key="11">
    <source>
        <dbReference type="Proteomes" id="UP000318801"/>
    </source>
</evidence>
<sequence length="468" mass="51720">MKGCHLASKNIKSLSLGLILLLAVRIIAMFVVPLTDPTEARYAEIARKMAETGNWITPQFDYGVPFWAKPPLHTWLSALGIEAFGANEFAARLGILFATIALLVILWRWLEQLTDRTTALVTLLILCSAALFFVAIAFVQTDMVLTLGIVACMTGFYSAMRGDRRWAWMFFAGIAIGMLAKGPVSVVLSMTPIALWVIWRREWSNLGRLPWVSGLAVAAIISIPWYVAAEIATPGFLKYFIIGEHIQRFLDPGWTGDLYGSGREHAKGTIWLYWIVAALPWSPMLPILGWRLYKRGIPADGDGLQSYLLLFAIVPLVFFTAAANILVTYTLPALPAAAALGVILWRRSGTGGGTWLKVGVAEIMVLVIGLIVACLIGKDSFLPSRQDILAHFPQSHPLTITGGRDFSAEFYRHGQITTIQDVDQLPDTLSPGAGYLVRNNQVDAFEKRYGDHITELAKDKSFRLFEAH</sequence>
<keyword evidence="7 8" id="KW-0472">Membrane</keyword>
<dbReference type="EMBL" id="VHLG01000003">
    <property type="protein sequence ID" value="TPW31590.1"/>
    <property type="molecule type" value="Genomic_DNA"/>
</dbReference>
<dbReference type="GO" id="GO:0010041">
    <property type="term" value="P:response to iron(III) ion"/>
    <property type="evidence" value="ECO:0007669"/>
    <property type="project" value="TreeGrafter"/>
</dbReference>
<evidence type="ECO:0000256" key="1">
    <source>
        <dbReference type="ARBA" id="ARBA00004651"/>
    </source>
</evidence>
<feature type="transmembrane region" description="Helical" evidence="8">
    <location>
        <begin position="166"/>
        <end position="199"/>
    </location>
</feature>
<evidence type="ECO:0000313" key="10">
    <source>
        <dbReference type="EMBL" id="TPW31590.1"/>
    </source>
</evidence>
<dbReference type="Pfam" id="PF02366">
    <property type="entry name" value="PMT"/>
    <property type="match status" value="1"/>
</dbReference>
<dbReference type="GO" id="GO:0006493">
    <property type="term" value="P:protein O-linked glycosylation"/>
    <property type="evidence" value="ECO:0007669"/>
    <property type="project" value="InterPro"/>
</dbReference>
<evidence type="ECO:0000256" key="3">
    <source>
        <dbReference type="ARBA" id="ARBA00022676"/>
    </source>
</evidence>
<keyword evidence="11" id="KW-1185">Reference proteome</keyword>
<evidence type="ECO:0000256" key="5">
    <source>
        <dbReference type="ARBA" id="ARBA00022692"/>
    </source>
</evidence>
<feature type="transmembrane region" description="Helical" evidence="8">
    <location>
        <begin position="304"/>
        <end position="322"/>
    </location>
</feature>
<keyword evidence="3" id="KW-0328">Glycosyltransferase</keyword>
<feature type="transmembrane region" description="Helical" evidence="8">
    <location>
        <begin position="358"/>
        <end position="376"/>
    </location>
</feature>
<feature type="transmembrane region" description="Helical" evidence="8">
    <location>
        <begin position="89"/>
        <end position="110"/>
    </location>
</feature>
<keyword evidence="4 10" id="KW-0808">Transferase</keyword>
<evidence type="ECO:0000256" key="4">
    <source>
        <dbReference type="ARBA" id="ARBA00022679"/>
    </source>
</evidence>
<comment type="subcellular location">
    <subcellularLocation>
        <location evidence="1">Cell membrane</location>
        <topology evidence="1">Multi-pass membrane protein</topology>
    </subcellularLocation>
</comment>
<feature type="transmembrane region" description="Helical" evidence="8">
    <location>
        <begin position="271"/>
        <end position="292"/>
    </location>
</feature>
<organism evidence="10 11">
    <name type="scientific">Martelella alba</name>
    <dbReference type="NCBI Taxonomy" id="2590451"/>
    <lineage>
        <taxon>Bacteria</taxon>
        <taxon>Pseudomonadati</taxon>
        <taxon>Pseudomonadota</taxon>
        <taxon>Alphaproteobacteria</taxon>
        <taxon>Hyphomicrobiales</taxon>
        <taxon>Aurantimonadaceae</taxon>
        <taxon>Martelella</taxon>
    </lineage>
</organism>
<reference evidence="10 11" key="1">
    <citation type="submission" date="2019-06" db="EMBL/GenBank/DDBJ databases">
        <authorList>
            <person name="Li M."/>
        </authorList>
    </citation>
    <scope>NUCLEOTIDE SEQUENCE [LARGE SCALE GENOMIC DNA]</scope>
    <source>
        <strain evidence="10 11">BGMRC2036</strain>
    </source>
</reference>
<feature type="transmembrane region" description="Helical" evidence="8">
    <location>
        <begin position="117"/>
        <end position="137"/>
    </location>
</feature>
<dbReference type="AlphaFoldDB" id="A0A506UCD9"/>
<dbReference type="PANTHER" id="PTHR33908:SF3">
    <property type="entry name" value="UNDECAPRENYL PHOSPHATE-ALPHA-4-AMINO-4-DEOXY-L-ARABINOSE ARABINOSYL TRANSFERASE"/>
    <property type="match status" value="1"/>
</dbReference>
<accession>A0A506UCD9</accession>
<keyword evidence="5 8" id="KW-0812">Transmembrane</keyword>
<dbReference type="InterPro" id="IPR003342">
    <property type="entry name" value="ArnT-like_N"/>
</dbReference>
<dbReference type="PANTHER" id="PTHR33908">
    <property type="entry name" value="MANNOSYLTRANSFERASE YKCB-RELATED"/>
    <property type="match status" value="1"/>
</dbReference>
<proteinExistence type="predicted"/>
<keyword evidence="2" id="KW-1003">Cell membrane</keyword>
<evidence type="ECO:0000256" key="2">
    <source>
        <dbReference type="ARBA" id="ARBA00022475"/>
    </source>
</evidence>
<dbReference type="GO" id="GO:0005886">
    <property type="term" value="C:plasma membrane"/>
    <property type="evidence" value="ECO:0007669"/>
    <property type="project" value="UniProtKB-SubCell"/>
</dbReference>
<feature type="domain" description="ArnT-like N-terminal" evidence="9">
    <location>
        <begin position="37"/>
        <end position="240"/>
    </location>
</feature>
<comment type="caution">
    <text evidence="10">The sequence shown here is derived from an EMBL/GenBank/DDBJ whole genome shotgun (WGS) entry which is preliminary data.</text>
</comment>
<feature type="transmembrane region" description="Helical" evidence="8">
    <location>
        <begin position="12"/>
        <end position="32"/>
    </location>
</feature>
<gene>
    <name evidence="10" type="ORF">FJU08_07515</name>
</gene>
<keyword evidence="6 8" id="KW-1133">Transmembrane helix</keyword>
<evidence type="ECO:0000259" key="9">
    <source>
        <dbReference type="Pfam" id="PF02366"/>
    </source>
</evidence>
<feature type="transmembrane region" description="Helical" evidence="8">
    <location>
        <begin position="211"/>
        <end position="229"/>
    </location>
</feature>
<dbReference type="Proteomes" id="UP000318801">
    <property type="component" value="Unassembled WGS sequence"/>
</dbReference>
<evidence type="ECO:0000256" key="8">
    <source>
        <dbReference type="SAM" id="Phobius"/>
    </source>
</evidence>
<dbReference type="GO" id="GO:0009103">
    <property type="term" value="P:lipopolysaccharide biosynthetic process"/>
    <property type="evidence" value="ECO:0007669"/>
    <property type="project" value="UniProtKB-ARBA"/>
</dbReference>
<dbReference type="InterPro" id="IPR050297">
    <property type="entry name" value="LipidA_mod_glycosyltrf_83"/>
</dbReference>
<dbReference type="GO" id="GO:0016763">
    <property type="term" value="F:pentosyltransferase activity"/>
    <property type="evidence" value="ECO:0007669"/>
    <property type="project" value="TreeGrafter"/>
</dbReference>